<sequence>MSHAITKSQFQARPLRPKEPGGGDAWAFIVLPREVSATLPRRGRTTVAVTMNGHRFEALLEPDGQKSHWLRIDESELESAKALIGRDARFEIAALEQQPEPDVPGDFAKALNAAPESRATWDATTTIARIDWIHWITSAKQDKTRSKRIKDACEMLAAGKKRVCCFDPSGFYSKAFSAPRAEEPAR</sequence>
<evidence type="ECO:0000313" key="2">
    <source>
        <dbReference type="Proteomes" id="UP001359886"/>
    </source>
</evidence>
<keyword evidence="2" id="KW-1185">Reference proteome</keyword>
<dbReference type="AlphaFoldDB" id="A0AAW9RK89"/>
<dbReference type="SUPFAM" id="SSF141694">
    <property type="entry name" value="AF2212/PG0164-like"/>
    <property type="match status" value="1"/>
</dbReference>
<protein>
    <submittedName>
        <fullName evidence="1">YdeI/OmpD-associated family protein</fullName>
    </submittedName>
</protein>
<name>A0AAW9RK89_9GAMM</name>
<gene>
    <name evidence="1" type="ORF">V3330_16840</name>
</gene>
<dbReference type="Gene3D" id="2.40.30.100">
    <property type="entry name" value="AF2212/PG0164-like"/>
    <property type="match status" value="1"/>
</dbReference>
<dbReference type="InterPro" id="IPR037079">
    <property type="entry name" value="AF2212/PG0164-like_sf"/>
</dbReference>
<dbReference type="Pfam" id="PF13376">
    <property type="entry name" value="OmdA"/>
    <property type="match status" value="1"/>
</dbReference>
<reference evidence="1 2" key="1">
    <citation type="submission" date="2024-02" db="EMBL/GenBank/DDBJ databases">
        <title>A novel Wenzhouxiangellaceae bacterium, isolated from coastal sediments.</title>
        <authorList>
            <person name="Du Z.-J."/>
            <person name="Ye Y.-Q."/>
            <person name="Zhang X.-Y."/>
        </authorList>
    </citation>
    <scope>NUCLEOTIDE SEQUENCE [LARGE SCALE GENOMIC DNA]</scope>
    <source>
        <strain evidence="1 2">CH-27</strain>
    </source>
</reference>
<comment type="caution">
    <text evidence="1">The sequence shown here is derived from an EMBL/GenBank/DDBJ whole genome shotgun (WGS) entry which is preliminary data.</text>
</comment>
<evidence type="ECO:0000313" key="1">
    <source>
        <dbReference type="EMBL" id="MEJ8569295.1"/>
    </source>
</evidence>
<dbReference type="Pfam" id="PF08922">
    <property type="entry name" value="DUF1905"/>
    <property type="match status" value="1"/>
</dbReference>
<dbReference type="InterPro" id="IPR015018">
    <property type="entry name" value="DUF1905"/>
</dbReference>
<accession>A0AAW9RK89</accession>
<dbReference type="RefSeq" id="WP_354696620.1">
    <property type="nucleotide sequence ID" value="NZ_JAZHOG010000013.1"/>
</dbReference>
<proteinExistence type="predicted"/>
<dbReference type="Proteomes" id="UP001359886">
    <property type="component" value="Unassembled WGS sequence"/>
</dbReference>
<dbReference type="EMBL" id="JAZHOG010000013">
    <property type="protein sequence ID" value="MEJ8569295.1"/>
    <property type="molecule type" value="Genomic_DNA"/>
</dbReference>
<organism evidence="1 2">
    <name type="scientific">Elongatibacter sediminis</name>
    <dbReference type="NCBI Taxonomy" id="3119006"/>
    <lineage>
        <taxon>Bacteria</taxon>
        <taxon>Pseudomonadati</taxon>
        <taxon>Pseudomonadota</taxon>
        <taxon>Gammaproteobacteria</taxon>
        <taxon>Chromatiales</taxon>
        <taxon>Wenzhouxiangellaceae</taxon>
        <taxon>Elongatibacter</taxon>
    </lineage>
</organism>